<protein>
    <submittedName>
        <fullName evidence="3">VanZ family protein</fullName>
    </submittedName>
</protein>
<dbReference type="NCBIfam" id="NF037970">
    <property type="entry name" value="vanZ_1"/>
    <property type="match status" value="1"/>
</dbReference>
<proteinExistence type="predicted"/>
<dbReference type="AlphaFoldDB" id="A0A7X0RYT3"/>
<feature type="domain" description="VanZ-like" evidence="2">
    <location>
        <begin position="14"/>
        <end position="158"/>
    </location>
</feature>
<feature type="transmembrane region" description="Helical" evidence="1">
    <location>
        <begin position="146"/>
        <end position="163"/>
    </location>
</feature>
<keyword evidence="1" id="KW-1133">Transmembrane helix</keyword>
<evidence type="ECO:0000313" key="4">
    <source>
        <dbReference type="Proteomes" id="UP000547209"/>
    </source>
</evidence>
<sequence length="175" mass="19394">MGFIRRISKLLLGLAVLAWCGLIFHLSRQSYAQQSIRPWLRRIAPKEVISERLPAVTVYYDGAVIVARQDPYRFIEFFVRKGAHLTVYAILAAVATVALRSLPGLRGRRLAAIAAVFVLTLIVALTDEALQSEAAMRTPTLLDVGIDLIGSAVGLGLGWRFGTKRRDTSMERKDD</sequence>
<evidence type="ECO:0000259" key="2">
    <source>
        <dbReference type="Pfam" id="PF04892"/>
    </source>
</evidence>
<dbReference type="InterPro" id="IPR006976">
    <property type="entry name" value="VanZ-like"/>
</dbReference>
<keyword evidence="1" id="KW-0812">Transmembrane</keyword>
<gene>
    <name evidence="3" type="primary">vanZ</name>
    <name evidence="3" type="ORF">H7C19_29495</name>
</gene>
<accession>A0A7X0RYT3</accession>
<keyword evidence="4" id="KW-1185">Reference proteome</keyword>
<evidence type="ECO:0000313" key="3">
    <source>
        <dbReference type="EMBL" id="MBB6674820.1"/>
    </source>
</evidence>
<evidence type="ECO:0000256" key="1">
    <source>
        <dbReference type="SAM" id="Phobius"/>
    </source>
</evidence>
<feature type="transmembrane region" description="Helical" evidence="1">
    <location>
        <begin position="82"/>
        <end position="102"/>
    </location>
</feature>
<dbReference type="Pfam" id="PF04892">
    <property type="entry name" value="VanZ"/>
    <property type="match status" value="1"/>
</dbReference>
<keyword evidence="1" id="KW-0472">Membrane</keyword>
<dbReference type="Proteomes" id="UP000547209">
    <property type="component" value="Unassembled WGS sequence"/>
</dbReference>
<dbReference type="RefSeq" id="WP_185672680.1">
    <property type="nucleotide sequence ID" value="NZ_JACJVP010000055.1"/>
</dbReference>
<name>A0A7X0RYT3_9BACL</name>
<comment type="caution">
    <text evidence="3">The sequence shown here is derived from an EMBL/GenBank/DDBJ whole genome shotgun (WGS) entry which is preliminary data.</text>
</comment>
<organism evidence="3 4">
    <name type="scientific">Cohnella nanjingensis</name>
    <dbReference type="NCBI Taxonomy" id="1387779"/>
    <lineage>
        <taxon>Bacteria</taxon>
        <taxon>Bacillati</taxon>
        <taxon>Bacillota</taxon>
        <taxon>Bacilli</taxon>
        <taxon>Bacillales</taxon>
        <taxon>Paenibacillaceae</taxon>
        <taxon>Cohnella</taxon>
    </lineage>
</organism>
<dbReference type="EMBL" id="JACJVP010000055">
    <property type="protein sequence ID" value="MBB6674820.1"/>
    <property type="molecule type" value="Genomic_DNA"/>
</dbReference>
<reference evidence="3 4" key="1">
    <citation type="submission" date="2020-08" db="EMBL/GenBank/DDBJ databases">
        <title>Cohnella phylogeny.</title>
        <authorList>
            <person name="Dunlap C."/>
        </authorList>
    </citation>
    <scope>NUCLEOTIDE SEQUENCE [LARGE SCALE GENOMIC DNA]</scope>
    <source>
        <strain evidence="3 4">DSM 28246</strain>
    </source>
</reference>
<feature type="transmembrane region" description="Helical" evidence="1">
    <location>
        <begin position="109"/>
        <end position="126"/>
    </location>
</feature>